<evidence type="ECO:0000313" key="1">
    <source>
        <dbReference type="EMBL" id="KKK95927.1"/>
    </source>
</evidence>
<comment type="caution">
    <text evidence="1">The sequence shown here is derived from an EMBL/GenBank/DDBJ whole genome shotgun (WGS) entry which is preliminary data.</text>
</comment>
<dbReference type="AlphaFoldDB" id="A0A0F8ZPY4"/>
<name>A0A0F8ZPY4_9ZZZZ</name>
<sequence>MAHVMCEDFAENRLKSPGSAEWPSITVAESTTKLAENRYRVRTYVDSQNAFGALIRTQVDCTLRVQDDEWTLENITLS</sequence>
<gene>
    <name evidence="1" type="ORF">LCGC14_2667880</name>
</gene>
<proteinExistence type="predicted"/>
<accession>A0A0F8ZPY4</accession>
<evidence type="ECO:0008006" key="2">
    <source>
        <dbReference type="Google" id="ProtNLM"/>
    </source>
</evidence>
<organism evidence="1">
    <name type="scientific">marine sediment metagenome</name>
    <dbReference type="NCBI Taxonomy" id="412755"/>
    <lineage>
        <taxon>unclassified sequences</taxon>
        <taxon>metagenomes</taxon>
        <taxon>ecological metagenomes</taxon>
    </lineage>
</organism>
<reference evidence="1" key="1">
    <citation type="journal article" date="2015" name="Nature">
        <title>Complex archaea that bridge the gap between prokaryotes and eukaryotes.</title>
        <authorList>
            <person name="Spang A."/>
            <person name="Saw J.H."/>
            <person name="Jorgensen S.L."/>
            <person name="Zaremba-Niedzwiedzka K."/>
            <person name="Martijn J."/>
            <person name="Lind A.E."/>
            <person name="van Eijk R."/>
            <person name="Schleper C."/>
            <person name="Guy L."/>
            <person name="Ettema T.J."/>
        </authorList>
    </citation>
    <scope>NUCLEOTIDE SEQUENCE</scope>
</reference>
<dbReference type="EMBL" id="LAZR01046697">
    <property type="protein sequence ID" value="KKK95927.1"/>
    <property type="molecule type" value="Genomic_DNA"/>
</dbReference>
<protein>
    <recommendedName>
        <fullName evidence="2">DUF3828 domain-containing protein</fullName>
    </recommendedName>
</protein>